<proteinExistence type="predicted"/>
<keyword evidence="3" id="KW-1185">Reference proteome</keyword>
<evidence type="ECO:0000313" key="2">
    <source>
        <dbReference type="EMBL" id="MDI9865229.1"/>
    </source>
</evidence>
<protein>
    <submittedName>
        <fullName evidence="2">Uncharacterized protein</fullName>
    </submittedName>
</protein>
<reference evidence="2 3" key="1">
    <citation type="submission" date="2023-05" db="EMBL/GenBank/DDBJ databases">
        <title>Novel species of genus Flectobacillus isolated from stream in China.</title>
        <authorList>
            <person name="Lu H."/>
        </authorList>
    </citation>
    <scope>NUCLEOTIDE SEQUENCE [LARGE SCALE GENOMIC DNA]</scope>
    <source>
        <strain evidence="2 3">DC10W</strain>
    </source>
</reference>
<gene>
    <name evidence="2" type="ORF">QM480_12895</name>
</gene>
<accession>A0ABT6YNS3</accession>
<organism evidence="2 3">
    <name type="scientific">Flectobacillus longus</name>
    <dbReference type="NCBI Taxonomy" id="2984207"/>
    <lineage>
        <taxon>Bacteria</taxon>
        <taxon>Pseudomonadati</taxon>
        <taxon>Bacteroidota</taxon>
        <taxon>Cytophagia</taxon>
        <taxon>Cytophagales</taxon>
        <taxon>Flectobacillaceae</taxon>
        <taxon>Flectobacillus</taxon>
    </lineage>
</organism>
<comment type="caution">
    <text evidence="2">The sequence shown here is derived from an EMBL/GenBank/DDBJ whole genome shotgun (WGS) entry which is preliminary data.</text>
</comment>
<name>A0ABT6YNS3_9BACT</name>
<dbReference type="RefSeq" id="WP_166550660.1">
    <property type="nucleotide sequence ID" value="NZ_JASHID010000008.1"/>
</dbReference>
<keyword evidence="1" id="KW-0175">Coiled coil</keyword>
<feature type="coiled-coil region" evidence="1">
    <location>
        <begin position="10"/>
        <end position="65"/>
    </location>
</feature>
<evidence type="ECO:0000256" key="1">
    <source>
        <dbReference type="SAM" id="Coils"/>
    </source>
</evidence>
<dbReference type="EMBL" id="JASHID010000008">
    <property type="protein sequence ID" value="MDI9865229.1"/>
    <property type="molecule type" value="Genomic_DNA"/>
</dbReference>
<dbReference type="Proteomes" id="UP001236569">
    <property type="component" value="Unassembled WGS sequence"/>
</dbReference>
<evidence type="ECO:0000313" key="3">
    <source>
        <dbReference type="Proteomes" id="UP001236569"/>
    </source>
</evidence>
<sequence>MTEFQIRTIIDSLEVKLRKLVMAYTELKDQLKESQKEKELLKKKIIEIEKENLDLQKKLNEQSKNFKKSDKFTKIVANNLKNAGDPAELKEKIDEYILEIDKCISQLSV</sequence>